<sequence>MMAEIKRSMKVGSRKSQLALIQTKFIIGEVKKLFPEYSFEIVTLDTLGDKVLDKALPKIGEKALFTKELEDALLDG</sequence>
<proteinExistence type="inferred from homology"/>
<feature type="non-terminal residue" evidence="5">
    <location>
        <position position="1"/>
    </location>
</feature>
<keyword evidence="6" id="KW-1185">Reference proteome</keyword>
<gene>
    <name evidence="5" type="ORF">PACLA_8A023309</name>
</gene>
<dbReference type="GO" id="GO:0005737">
    <property type="term" value="C:cytoplasm"/>
    <property type="evidence" value="ECO:0007669"/>
    <property type="project" value="TreeGrafter"/>
</dbReference>
<comment type="caution">
    <text evidence="5">The sequence shown here is derived from an EMBL/GenBank/DDBJ whole genome shotgun (WGS) entry which is preliminary data.</text>
</comment>
<evidence type="ECO:0000256" key="4">
    <source>
        <dbReference type="ARBA" id="ARBA00023244"/>
    </source>
</evidence>
<evidence type="ECO:0000256" key="1">
    <source>
        <dbReference type="ARBA" id="ARBA00005638"/>
    </source>
</evidence>
<keyword evidence="4" id="KW-0627">Porphyrin biosynthesis</keyword>
<dbReference type="GO" id="GO:0006783">
    <property type="term" value="P:heme biosynthetic process"/>
    <property type="evidence" value="ECO:0007669"/>
    <property type="project" value="TreeGrafter"/>
</dbReference>
<dbReference type="Pfam" id="PF01379">
    <property type="entry name" value="Porphobil_deam"/>
    <property type="match status" value="1"/>
</dbReference>
<organism evidence="5 6">
    <name type="scientific">Paramuricea clavata</name>
    <name type="common">Red gorgonian</name>
    <name type="synonym">Violescent sea-whip</name>
    <dbReference type="NCBI Taxonomy" id="317549"/>
    <lineage>
        <taxon>Eukaryota</taxon>
        <taxon>Metazoa</taxon>
        <taxon>Cnidaria</taxon>
        <taxon>Anthozoa</taxon>
        <taxon>Octocorallia</taxon>
        <taxon>Malacalcyonacea</taxon>
        <taxon>Plexauridae</taxon>
        <taxon>Paramuricea</taxon>
    </lineage>
</organism>
<accession>A0A7D9LAR1</accession>
<evidence type="ECO:0000256" key="2">
    <source>
        <dbReference type="ARBA" id="ARBA00012655"/>
    </source>
</evidence>
<dbReference type="OrthoDB" id="564646at2759"/>
<dbReference type="InterPro" id="IPR000860">
    <property type="entry name" value="HemC"/>
</dbReference>
<comment type="similarity">
    <text evidence="1">Belongs to the HMBS family.</text>
</comment>
<dbReference type="AlphaFoldDB" id="A0A7D9LAR1"/>
<dbReference type="InterPro" id="IPR022417">
    <property type="entry name" value="Porphobilin_deaminase_N"/>
</dbReference>
<dbReference type="PANTHER" id="PTHR11557:SF0">
    <property type="entry name" value="PORPHOBILINOGEN DEAMINASE"/>
    <property type="match status" value="1"/>
</dbReference>
<evidence type="ECO:0000313" key="6">
    <source>
        <dbReference type="Proteomes" id="UP001152795"/>
    </source>
</evidence>
<reference evidence="5" key="1">
    <citation type="submission" date="2020-04" db="EMBL/GenBank/DDBJ databases">
        <authorList>
            <person name="Alioto T."/>
            <person name="Alioto T."/>
            <person name="Gomez Garrido J."/>
        </authorList>
    </citation>
    <scope>NUCLEOTIDE SEQUENCE</scope>
    <source>
        <strain evidence="5">A484AB</strain>
    </source>
</reference>
<dbReference type="EMBL" id="CACRXK020014668">
    <property type="protein sequence ID" value="CAB4027212.1"/>
    <property type="molecule type" value="Genomic_DNA"/>
</dbReference>
<evidence type="ECO:0000313" key="5">
    <source>
        <dbReference type="EMBL" id="CAB4027212.1"/>
    </source>
</evidence>
<name>A0A7D9LAR1_PARCT</name>
<keyword evidence="3" id="KW-0808">Transferase</keyword>
<dbReference type="SUPFAM" id="SSF53850">
    <property type="entry name" value="Periplasmic binding protein-like II"/>
    <property type="match status" value="1"/>
</dbReference>
<dbReference type="GO" id="GO:0004418">
    <property type="term" value="F:hydroxymethylbilane synthase activity"/>
    <property type="evidence" value="ECO:0007669"/>
    <property type="project" value="UniProtKB-EC"/>
</dbReference>
<dbReference type="Gene3D" id="3.40.190.10">
    <property type="entry name" value="Periplasmic binding protein-like II"/>
    <property type="match status" value="1"/>
</dbReference>
<dbReference type="EC" id="2.5.1.61" evidence="2"/>
<dbReference type="Proteomes" id="UP001152795">
    <property type="component" value="Unassembled WGS sequence"/>
</dbReference>
<protein>
    <recommendedName>
        <fullName evidence="2">hydroxymethylbilane synthase</fullName>
        <ecNumber evidence="2">2.5.1.61</ecNumber>
    </recommendedName>
</protein>
<dbReference type="PANTHER" id="PTHR11557">
    <property type="entry name" value="PORPHOBILINOGEN DEAMINASE"/>
    <property type="match status" value="1"/>
</dbReference>
<evidence type="ECO:0000256" key="3">
    <source>
        <dbReference type="ARBA" id="ARBA00022679"/>
    </source>
</evidence>